<proteinExistence type="predicted"/>
<evidence type="ECO:0000313" key="1">
    <source>
        <dbReference type="EMBL" id="KDR67129.1"/>
    </source>
</evidence>
<dbReference type="AlphaFoldDB" id="A0A067SHD2"/>
<dbReference type="STRING" id="685588.A0A067SHD2"/>
<sequence length="252" mass="29229">MRVLQNFSPPSSFGGSDVHSHQLQLFDQFAQGIMEKMYLDTNLTALVAVAKMKIHRPFRDGVNLFPLDKAQWAMDKLSFLFSVHLHSEYGQFISEFLEDPNRSGVYVLNGQWCTTAAVYFLKHISNRTEQIFPSYDATKRKYRRQINLPWLWQKLVHQARSSEAVQIVKQQLRRQGRLTLYGLFNSEGAFRLALKCLVHVLPKSDISEELTAMARRQKFGLLSRKDTHRKRAVTREIARYLARVDAEDPLAE</sequence>
<dbReference type="HOGENOM" id="CLU_1272383_0_0_1"/>
<dbReference type="Proteomes" id="UP000027222">
    <property type="component" value="Unassembled WGS sequence"/>
</dbReference>
<name>A0A067SHD2_GALM3</name>
<protein>
    <submittedName>
        <fullName evidence="1">Uncharacterized protein</fullName>
    </submittedName>
</protein>
<evidence type="ECO:0000313" key="2">
    <source>
        <dbReference type="Proteomes" id="UP000027222"/>
    </source>
</evidence>
<accession>A0A067SHD2</accession>
<gene>
    <name evidence="1" type="ORF">GALMADRAFT_258539</name>
</gene>
<organism evidence="1 2">
    <name type="scientific">Galerina marginata (strain CBS 339.88)</name>
    <dbReference type="NCBI Taxonomy" id="685588"/>
    <lineage>
        <taxon>Eukaryota</taxon>
        <taxon>Fungi</taxon>
        <taxon>Dikarya</taxon>
        <taxon>Basidiomycota</taxon>
        <taxon>Agaricomycotina</taxon>
        <taxon>Agaricomycetes</taxon>
        <taxon>Agaricomycetidae</taxon>
        <taxon>Agaricales</taxon>
        <taxon>Agaricineae</taxon>
        <taxon>Strophariaceae</taxon>
        <taxon>Galerina</taxon>
    </lineage>
</organism>
<keyword evidence="2" id="KW-1185">Reference proteome</keyword>
<dbReference type="EMBL" id="KL142417">
    <property type="protein sequence ID" value="KDR67129.1"/>
    <property type="molecule type" value="Genomic_DNA"/>
</dbReference>
<reference evidence="2" key="1">
    <citation type="journal article" date="2014" name="Proc. Natl. Acad. Sci. U.S.A.">
        <title>Extensive sampling of basidiomycete genomes demonstrates inadequacy of the white-rot/brown-rot paradigm for wood decay fungi.</title>
        <authorList>
            <person name="Riley R."/>
            <person name="Salamov A.A."/>
            <person name="Brown D.W."/>
            <person name="Nagy L.G."/>
            <person name="Floudas D."/>
            <person name="Held B.W."/>
            <person name="Levasseur A."/>
            <person name="Lombard V."/>
            <person name="Morin E."/>
            <person name="Otillar R."/>
            <person name="Lindquist E.A."/>
            <person name="Sun H."/>
            <person name="LaButti K.M."/>
            <person name="Schmutz J."/>
            <person name="Jabbour D."/>
            <person name="Luo H."/>
            <person name="Baker S.E."/>
            <person name="Pisabarro A.G."/>
            <person name="Walton J.D."/>
            <person name="Blanchette R.A."/>
            <person name="Henrissat B."/>
            <person name="Martin F."/>
            <person name="Cullen D."/>
            <person name="Hibbett D.S."/>
            <person name="Grigoriev I.V."/>
        </authorList>
    </citation>
    <scope>NUCLEOTIDE SEQUENCE [LARGE SCALE GENOMIC DNA]</scope>
    <source>
        <strain evidence="2">CBS 339.88</strain>
    </source>
</reference>
<dbReference type="OrthoDB" id="3126138at2759"/>